<gene>
    <name evidence="1" type="ORF">GALL_514110</name>
</gene>
<comment type="caution">
    <text evidence="1">The sequence shown here is derived from an EMBL/GenBank/DDBJ whole genome shotgun (WGS) entry which is preliminary data.</text>
</comment>
<dbReference type="AlphaFoldDB" id="A0A1J5P8F0"/>
<sequence>MRAGIQNAVVPPQQFRAGISTDFAEIIVCIGDGTAQIGHRDDDGLIDCILFLQQFLSGSFGASFCERRIGDVLVDLYRSAVGHGMAADRDDRPIPEFVGGVMCLPGRGIAQAVGDVFRRIQRTTRRGYAAVENFAQRRPGSRLRRRKSVHFGIVAIANQDPEVCIENAQTVRRAFDRRP</sequence>
<reference evidence="1" key="1">
    <citation type="submission" date="2016-10" db="EMBL/GenBank/DDBJ databases">
        <title>Sequence of Gallionella enrichment culture.</title>
        <authorList>
            <person name="Poehlein A."/>
            <person name="Muehling M."/>
            <person name="Daniel R."/>
        </authorList>
    </citation>
    <scope>NUCLEOTIDE SEQUENCE</scope>
</reference>
<organism evidence="1">
    <name type="scientific">mine drainage metagenome</name>
    <dbReference type="NCBI Taxonomy" id="410659"/>
    <lineage>
        <taxon>unclassified sequences</taxon>
        <taxon>metagenomes</taxon>
        <taxon>ecological metagenomes</taxon>
    </lineage>
</organism>
<dbReference type="EMBL" id="MLJW01006206">
    <property type="protein sequence ID" value="OIQ67016.1"/>
    <property type="molecule type" value="Genomic_DNA"/>
</dbReference>
<name>A0A1J5P8F0_9ZZZZ</name>
<accession>A0A1J5P8F0</accession>
<proteinExistence type="predicted"/>
<protein>
    <submittedName>
        <fullName evidence="1">Uncharacterized protein</fullName>
    </submittedName>
</protein>
<evidence type="ECO:0000313" key="1">
    <source>
        <dbReference type="EMBL" id="OIQ67016.1"/>
    </source>
</evidence>